<feature type="binding site" evidence="7">
    <location>
        <position position="457"/>
    </location>
    <ligand>
        <name>deamido-NAD(+)</name>
        <dbReference type="ChEBI" id="CHEBI:58437"/>
        <note>ligand shared between two neighboring subunits</note>
    </ligand>
</feature>
<dbReference type="SUPFAM" id="SSF52402">
    <property type="entry name" value="Adenine nucleotide alpha hydrolases-like"/>
    <property type="match status" value="1"/>
</dbReference>
<dbReference type="UniPathway" id="UPA00253">
    <property type="reaction ID" value="UER00334"/>
</dbReference>
<organism evidence="11 12">
    <name type="scientific">Desulfatibacillum aliphaticivorans</name>
    <dbReference type="NCBI Taxonomy" id="218208"/>
    <lineage>
        <taxon>Bacteria</taxon>
        <taxon>Pseudomonadati</taxon>
        <taxon>Thermodesulfobacteriota</taxon>
        <taxon>Desulfobacteria</taxon>
        <taxon>Desulfobacterales</taxon>
        <taxon>Desulfatibacillaceae</taxon>
        <taxon>Desulfatibacillum</taxon>
    </lineage>
</organism>
<evidence type="ECO:0000256" key="1">
    <source>
        <dbReference type="ARBA" id="ARBA00005188"/>
    </source>
</evidence>
<dbReference type="InterPro" id="IPR003694">
    <property type="entry name" value="NAD_synthase"/>
</dbReference>
<dbReference type="CDD" id="cd07570">
    <property type="entry name" value="GAT_Gln-NAD-synth"/>
    <property type="match status" value="1"/>
</dbReference>
<evidence type="ECO:0000256" key="9">
    <source>
        <dbReference type="RuleBase" id="RU003811"/>
    </source>
</evidence>
<dbReference type="EC" id="6.3.5.1" evidence="7 8"/>
<dbReference type="PANTHER" id="PTHR23090">
    <property type="entry name" value="NH 3 /GLUTAMINE-DEPENDENT NAD + SYNTHETASE"/>
    <property type="match status" value="1"/>
</dbReference>
<feature type="binding site" evidence="7">
    <location>
        <position position="193"/>
    </location>
    <ligand>
        <name>L-glutamine</name>
        <dbReference type="ChEBI" id="CHEBI:58359"/>
    </ligand>
</feature>
<dbReference type="eggNOG" id="COG0171">
    <property type="taxonomic scope" value="Bacteria"/>
</dbReference>
<dbReference type="AlphaFoldDB" id="B8FDJ1"/>
<evidence type="ECO:0000313" key="12">
    <source>
        <dbReference type="Proteomes" id="UP000000739"/>
    </source>
</evidence>
<accession>B8FDJ1</accession>
<name>B8FDJ1_DESAL</name>
<dbReference type="InterPro" id="IPR014729">
    <property type="entry name" value="Rossmann-like_a/b/a_fold"/>
</dbReference>
<dbReference type="GO" id="GO:0005524">
    <property type="term" value="F:ATP binding"/>
    <property type="evidence" value="ECO:0007669"/>
    <property type="project" value="UniProtKB-UniRule"/>
</dbReference>
<protein>
    <recommendedName>
        <fullName evidence="7 8">Glutamine-dependent NAD(+) synthetase</fullName>
        <ecNumber evidence="7 8">6.3.5.1</ecNumber>
    </recommendedName>
    <alternativeName>
        <fullName evidence="7 8">NAD(+) synthase [glutamine-hydrolyzing]</fullName>
    </alternativeName>
</protein>
<evidence type="ECO:0000256" key="5">
    <source>
        <dbReference type="ARBA" id="ARBA00022840"/>
    </source>
</evidence>
<evidence type="ECO:0000256" key="4">
    <source>
        <dbReference type="ARBA" id="ARBA00022741"/>
    </source>
</evidence>
<comment type="function">
    <text evidence="7">Catalyzes the ATP-dependent amidation of deamido-NAD to form NAD. Uses L-glutamine as a nitrogen source.</text>
</comment>
<dbReference type="GO" id="GO:0004359">
    <property type="term" value="F:glutaminase activity"/>
    <property type="evidence" value="ECO:0007669"/>
    <property type="project" value="InterPro"/>
</dbReference>
<dbReference type="HOGENOM" id="CLU_011884_2_0_7"/>
<dbReference type="eggNOG" id="COG0388">
    <property type="taxonomic scope" value="Bacteria"/>
</dbReference>
<keyword evidence="12" id="KW-1185">Reference proteome</keyword>
<feature type="binding site" evidence="7">
    <location>
        <position position="481"/>
    </location>
    <ligand>
        <name>ATP</name>
        <dbReference type="ChEBI" id="CHEBI:30616"/>
    </ligand>
</feature>
<comment type="caution">
    <text evidence="7">Lacks conserved residue(s) required for the propagation of feature annotation.</text>
</comment>
<dbReference type="HAMAP" id="MF_02090">
    <property type="entry name" value="NadE_glutamine_dep"/>
    <property type="match status" value="1"/>
</dbReference>
<dbReference type="PANTHER" id="PTHR23090:SF9">
    <property type="entry name" value="GLUTAMINE-DEPENDENT NAD(+) SYNTHETASE"/>
    <property type="match status" value="1"/>
</dbReference>
<evidence type="ECO:0000256" key="2">
    <source>
        <dbReference type="ARBA" id="ARBA00007145"/>
    </source>
</evidence>
<feature type="binding site" evidence="7">
    <location>
        <position position="486"/>
    </location>
    <ligand>
        <name>deamido-NAD(+)</name>
        <dbReference type="ChEBI" id="CHEBI:58437"/>
        <note>ligand shared between two neighboring subunits</note>
    </ligand>
</feature>
<dbReference type="CDD" id="cd00553">
    <property type="entry name" value="NAD_synthase"/>
    <property type="match status" value="1"/>
</dbReference>
<evidence type="ECO:0000256" key="7">
    <source>
        <dbReference type="HAMAP-Rule" id="MF_02090"/>
    </source>
</evidence>
<comment type="catalytic activity">
    <reaction evidence="7 8">
        <text>deamido-NAD(+) + L-glutamine + ATP + H2O = L-glutamate + AMP + diphosphate + NAD(+) + H(+)</text>
        <dbReference type="Rhea" id="RHEA:24384"/>
        <dbReference type="ChEBI" id="CHEBI:15377"/>
        <dbReference type="ChEBI" id="CHEBI:15378"/>
        <dbReference type="ChEBI" id="CHEBI:29985"/>
        <dbReference type="ChEBI" id="CHEBI:30616"/>
        <dbReference type="ChEBI" id="CHEBI:33019"/>
        <dbReference type="ChEBI" id="CHEBI:57540"/>
        <dbReference type="ChEBI" id="CHEBI:58359"/>
        <dbReference type="ChEBI" id="CHEBI:58437"/>
        <dbReference type="ChEBI" id="CHEBI:456215"/>
        <dbReference type="EC" id="6.3.5.1"/>
    </reaction>
</comment>
<dbReference type="InterPro" id="IPR022310">
    <property type="entry name" value="NAD/GMP_synthase"/>
</dbReference>
<evidence type="ECO:0000313" key="11">
    <source>
        <dbReference type="EMBL" id="ACL06622.1"/>
    </source>
</evidence>
<dbReference type="GO" id="GO:0003952">
    <property type="term" value="F:NAD+ synthase (glutamine-hydrolyzing) activity"/>
    <property type="evidence" value="ECO:0007669"/>
    <property type="project" value="UniProtKB-UniRule"/>
</dbReference>
<dbReference type="GO" id="GO:0005737">
    <property type="term" value="C:cytoplasm"/>
    <property type="evidence" value="ECO:0007669"/>
    <property type="project" value="InterPro"/>
</dbReference>
<dbReference type="PROSITE" id="PS50263">
    <property type="entry name" value="CN_HYDROLASE"/>
    <property type="match status" value="1"/>
</dbReference>
<dbReference type="RefSeq" id="WP_015949659.1">
    <property type="nucleotide sequence ID" value="NC_011768.1"/>
</dbReference>
<evidence type="ECO:0000256" key="8">
    <source>
        <dbReference type="PIRNR" id="PIRNR006630"/>
    </source>
</evidence>
<dbReference type="EMBL" id="CP001322">
    <property type="protein sequence ID" value="ACL06622.1"/>
    <property type="molecule type" value="Genomic_DNA"/>
</dbReference>
<dbReference type="Pfam" id="PF02540">
    <property type="entry name" value="NAD_synthase"/>
    <property type="match status" value="1"/>
</dbReference>
<feature type="binding site" evidence="7">
    <location>
        <position position="187"/>
    </location>
    <ligand>
        <name>L-glutamine</name>
        <dbReference type="ChEBI" id="CHEBI:58359"/>
    </ligand>
</feature>
<feature type="active site" description="Nucleophile; for glutaminase activity" evidence="7">
    <location>
        <position position="160"/>
    </location>
</feature>
<proteinExistence type="inferred from homology"/>
<feature type="binding site" evidence="7">
    <location>
        <position position="613"/>
    </location>
    <ligand>
        <name>deamido-NAD(+)</name>
        <dbReference type="ChEBI" id="CHEBI:58437"/>
        <note>ligand shared between two neighboring subunits</note>
    </ligand>
</feature>
<dbReference type="Pfam" id="PF00795">
    <property type="entry name" value="CN_hydrolase"/>
    <property type="match status" value="1"/>
</dbReference>
<dbReference type="Gene3D" id="3.40.50.620">
    <property type="entry name" value="HUPs"/>
    <property type="match status" value="1"/>
</dbReference>
<dbReference type="InterPro" id="IPR003010">
    <property type="entry name" value="C-N_Hydrolase"/>
</dbReference>
<dbReference type="PIRSF" id="PIRSF006630">
    <property type="entry name" value="NADS_GAT"/>
    <property type="match status" value="1"/>
</dbReference>
<gene>
    <name evidence="7" type="primary">nadE</name>
    <name evidence="11" type="ordered locus">Dalk_4950</name>
</gene>
<feature type="domain" description="CN hydrolase" evidence="10">
    <location>
        <begin position="4"/>
        <end position="260"/>
    </location>
</feature>
<keyword evidence="5 7" id="KW-0067">ATP-binding</keyword>
<dbReference type="InterPro" id="IPR036526">
    <property type="entry name" value="C-N_Hydrolase_sf"/>
</dbReference>
<dbReference type="KEGG" id="dal:Dalk_4950"/>
<dbReference type="InterPro" id="IPR014445">
    <property type="entry name" value="Gln-dep_NAD_synthase"/>
</dbReference>
<dbReference type="GO" id="GO:0009435">
    <property type="term" value="P:NAD+ biosynthetic process"/>
    <property type="evidence" value="ECO:0007669"/>
    <property type="project" value="UniProtKB-UniRule"/>
</dbReference>
<dbReference type="GO" id="GO:0008795">
    <property type="term" value="F:NAD+ synthase activity"/>
    <property type="evidence" value="ECO:0007669"/>
    <property type="project" value="UniProtKB-UniRule"/>
</dbReference>
<sequence>MKIIRIAAASLNQTPLDWKGNMARIRQAVSLAEEAGANFLLLPELCITGYGCEDAFSAHFVIDCSHRFLVALARETPNMAVIVGLPVLHRKAVYNCAAVLAGGKVLGLVPKQHLAGDGLHYEPRWFRPWKPGVQDEWQGGVPMGDIDFDVNGIRFGLEICEDAWVADRPGARLARRGADIIFNPSASHFSIGKTRIRRNFVIDGSRAFGCAYVYANLLGNEAGRAVYDGGNMIAFAGELTAASPRLGFEDVVLTTATVDVDLGRAKQARTGSFEPMIEPDGDCIKAAIEWEDVRRLDPPAVDHAPWEDGPKVKEQEFTRAIALALFDYLRKSRARGFVVSLSGGADSTACALLVRTMVRLGLNALGPEEFVKKLGVPGLKPNDPIDYMVERLLICVYQATENSSKASQNAARQVAASLGATFYNLDVEPLAAGYRSMIEHAVGRALTWEQDDIGLQNIQARTRAPGVWLLANVYNMLLLSTSNRSEAAVGYATMDGDTCGSIAPIAGIDKDFLLKWLRWMFEAQPFGPCTALELVLQQKPSAELRPAALDQTDEADLMPYDALNFIELQAIRDKQGPTEAYFKTCTAFPNTPEERVYQWIEKFFTLWSGNQWKRERYAPSFHVDDENLDPKTWCRFPILSGGFDLELAELRAEIIRLKARQREE</sequence>
<keyword evidence="3 7" id="KW-0436">Ligase</keyword>
<feature type="active site" description="For glutaminase activity" evidence="7">
    <location>
        <position position="111"/>
    </location>
</feature>
<keyword evidence="6 7" id="KW-0520">NAD</keyword>
<comment type="similarity">
    <text evidence="2 7 8">In the C-terminal section; belongs to the NAD synthetase family.</text>
</comment>
<evidence type="ECO:0000259" key="10">
    <source>
        <dbReference type="PROSITE" id="PS50263"/>
    </source>
</evidence>
<evidence type="ECO:0000256" key="3">
    <source>
        <dbReference type="ARBA" id="ARBA00022598"/>
    </source>
</evidence>
<comment type="pathway">
    <text evidence="1 7 8">Cofactor biosynthesis; NAD(+) biosynthesis; NAD(+) from deamido-NAD(+) (L-Gln route): step 1/1.</text>
</comment>
<dbReference type="Gene3D" id="3.60.110.10">
    <property type="entry name" value="Carbon-nitrogen hydrolase"/>
    <property type="match status" value="1"/>
</dbReference>
<dbReference type="SUPFAM" id="SSF56317">
    <property type="entry name" value="Carbon-nitrogen hydrolase"/>
    <property type="match status" value="1"/>
</dbReference>
<evidence type="ECO:0000256" key="6">
    <source>
        <dbReference type="ARBA" id="ARBA00023027"/>
    </source>
</evidence>
<reference evidence="11 12" key="1">
    <citation type="journal article" date="2012" name="Environ. Microbiol.">
        <title>The genome sequence of Desulfatibacillum alkenivorans AK-01: a blueprint for anaerobic alkane oxidation.</title>
        <authorList>
            <person name="Callaghan A.V."/>
            <person name="Morris B.E."/>
            <person name="Pereira I.A."/>
            <person name="McInerney M.J."/>
            <person name="Austin R.N."/>
            <person name="Groves J.T."/>
            <person name="Kukor J.J."/>
            <person name="Suflita J.M."/>
            <person name="Young L.Y."/>
            <person name="Zylstra G.J."/>
            <person name="Wawrik B."/>
        </authorList>
    </citation>
    <scope>NUCLEOTIDE SEQUENCE [LARGE SCALE GENOMIC DNA]</scope>
    <source>
        <strain evidence="11 12">AK-01</strain>
    </source>
</reference>
<keyword evidence="4 7" id="KW-0547">Nucleotide-binding</keyword>
<feature type="active site" description="Proton acceptor; for glutaminase activity" evidence="7">
    <location>
        <position position="44"/>
    </location>
</feature>
<dbReference type="Proteomes" id="UP000000739">
    <property type="component" value="Chromosome"/>
</dbReference>
<dbReference type="NCBIfam" id="TIGR00552">
    <property type="entry name" value="nadE"/>
    <property type="match status" value="1"/>
</dbReference>
<comment type="similarity">
    <text evidence="9">Belongs to the NAD synthetase family.</text>
</comment>